<sequence length="125" mass="14297">MPEHDDDAGIPVTSEEISSFASRLSDWSESLAPAERSLAQVLLQYTRDLRPEDVRRQQLASDLDAATRDVIASVKERWSLATEASAAWVEVGPIWQKANPREGREEWEIVQWTYTRPEKWTPPYA</sequence>
<name>A0ABN5HY34_9ACTN</name>
<dbReference type="EMBL" id="CP026652">
    <property type="protein sequence ID" value="AVH55648.1"/>
    <property type="molecule type" value="Genomic_DNA"/>
</dbReference>
<reference evidence="1 2" key="1">
    <citation type="submission" date="2018-02" db="EMBL/GenBank/DDBJ databases">
        <title>Complete genome sequence of Streptomyces dengpaensis, the producer of angucyclines.</title>
        <authorList>
            <person name="Yumei L."/>
        </authorList>
    </citation>
    <scope>NUCLEOTIDE SEQUENCE [LARGE SCALE GENOMIC DNA]</scope>
    <source>
        <strain evidence="1 2">XZHG99</strain>
    </source>
</reference>
<accession>A0ABN5HY34</accession>
<gene>
    <name evidence="1" type="ORF">C4B68_07475</name>
</gene>
<evidence type="ECO:0000313" key="1">
    <source>
        <dbReference type="EMBL" id="AVH55648.1"/>
    </source>
</evidence>
<protein>
    <submittedName>
        <fullName evidence="1">Uncharacterized protein</fullName>
    </submittedName>
</protein>
<evidence type="ECO:0000313" key="2">
    <source>
        <dbReference type="Proteomes" id="UP000238413"/>
    </source>
</evidence>
<dbReference type="RefSeq" id="WP_099498620.1">
    <property type="nucleotide sequence ID" value="NZ_CP026652.1"/>
</dbReference>
<organism evidence="1 2">
    <name type="scientific">Streptomyces dengpaensis</name>
    <dbReference type="NCBI Taxonomy" id="2049881"/>
    <lineage>
        <taxon>Bacteria</taxon>
        <taxon>Bacillati</taxon>
        <taxon>Actinomycetota</taxon>
        <taxon>Actinomycetes</taxon>
        <taxon>Kitasatosporales</taxon>
        <taxon>Streptomycetaceae</taxon>
        <taxon>Streptomyces</taxon>
    </lineage>
</organism>
<proteinExistence type="predicted"/>
<keyword evidence="2" id="KW-1185">Reference proteome</keyword>
<dbReference type="Proteomes" id="UP000238413">
    <property type="component" value="Chromosome"/>
</dbReference>